<feature type="transmembrane region" description="Helical" evidence="1">
    <location>
        <begin position="337"/>
        <end position="358"/>
    </location>
</feature>
<evidence type="ECO:0000256" key="1">
    <source>
        <dbReference type="SAM" id="Phobius"/>
    </source>
</evidence>
<evidence type="ECO:0000313" key="3">
    <source>
        <dbReference type="Proteomes" id="UP000430345"/>
    </source>
</evidence>
<keyword evidence="1" id="KW-1133">Transmembrane helix</keyword>
<dbReference type="SUPFAM" id="SSF49265">
    <property type="entry name" value="Fibronectin type III"/>
    <property type="match status" value="1"/>
</dbReference>
<dbReference type="Proteomes" id="UP000430345">
    <property type="component" value="Unassembled WGS sequence"/>
</dbReference>
<comment type="caution">
    <text evidence="2">The sequence shown here is derived from an EMBL/GenBank/DDBJ whole genome shotgun (WGS) entry which is preliminary data.</text>
</comment>
<dbReference type="Gene3D" id="2.60.40.1080">
    <property type="match status" value="1"/>
</dbReference>
<dbReference type="RefSeq" id="WP_152891436.1">
    <property type="nucleotide sequence ID" value="NZ_WHJC01000295.1"/>
</dbReference>
<name>A0A6I1MMK6_9CLOT</name>
<keyword evidence="3" id="KW-1185">Reference proteome</keyword>
<dbReference type="AlphaFoldDB" id="A0A6I1MMK6"/>
<dbReference type="SUPFAM" id="SSF49373">
    <property type="entry name" value="Invasin/intimin cell-adhesion fragments"/>
    <property type="match status" value="1"/>
</dbReference>
<keyword evidence="1" id="KW-0472">Membrane</keyword>
<gene>
    <name evidence="2" type="ORF">GBZ86_13365</name>
</gene>
<dbReference type="InterPro" id="IPR036116">
    <property type="entry name" value="FN3_sf"/>
</dbReference>
<dbReference type="Gene3D" id="2.60.40.10">
    <property type="entry name" value="Immunoglobulins"/>
    <property type="match status" value="1"/>
</dbReference>
<proteinExistence type="predicted"/>
<sequence>MKSIVSQIYIKVLAILLVSILLTPIIGHTVYAHEIYSNSTIEFGNIRKKMIVGEKQSLSILLLFDNKVIEKSNKKVQYKSNNPMVVKVENDKIIAINKGIATITAYYENKECNVVIKVFKAKELEEETLKVSLKWTRKKDRVSLDWTKFDEFVEFRILKKEINEKEYTEIIKNGVGTSFLDEDILPNHEYLYKVFLKGKNKEEYALNDVNIPVYFDPNVKVEKVEKLTEETVEENSPHDLKEKEPIIVLNEGSSVNESNKEFTDSKEKVIEKDNKYDEEVKEKIDSSKELNLNKKIPNETVKEDVAPTTTTVNKEDTPKDATINKVEQKTNKIESTLLAKMMVIVGTVLVIVGAVVAIKIKKKN</sequence>
<dbReference type="OrthoDB" id="5244399at2"/>
<dbReference type="EMBL" id="WHJC01000295">
    <property type="protein sequence ID" value="MPQ44726.1"/>
    <property type="molecule type" value="Genomic_DNA"/>
</dbReference>
<dbReference type="InterPro" id="IPR013783">
    <property type="entry name" value="Ig-like_fold"/>
</dbReference>
<protein>
    <submittedName>
        <fullName evidence="2">Uncharacterized protein</fullName>
    </submittedName>
</protein>
<reference evidence="2 3" key="1">
    <citation type="submission" date="2019-10" db="EMBL/GenBank/DDBJ databases">
        <title>The Genome Sequence of Clostridium tarantellae Isolated from Fish Brain.</title>
        <authorList>
            <person name="Bano L."/>
            <person name="Kiel M."/>
            <person name="Sales G."/>
            <person name="Doxey A.C."/>
            <person name="Mansfield M.J."/>
            <person name="Schiavone M."/>
            <person name="Rossetto O."/>
            <person name="Pirazzini M."/>
            <person name="Dobrindt U."/>
            <person name="Montecucco C."/>
        </authorList>
    </citation>
    <scope>NUCLEOTIDE SEQUENCE [LARGE SCALE GENOMIC DNA]</scope>
    <source>
        <strain evidence="2 3">DSM 3997</strain>
    </source>
</reference>
<organism evidence="2 3">
    <name type="scientific">Clostridium tarantellae</name>
    <dbReference type="NCBI Taxonomy" id="39493"/>
    <lineage>
        <taxon>Bacteria</taxon>
        <taxon>Bacillati</taxon>
        <taxon>Bacillota</taxon>
        <taxon>Clostridia</taxon>
        <taxon>Eubacteriales</taxon>
        <taxon>Clostridiaceae</taxon>
        <taxon>Clostridium</taxon>
    </lineage>
</organism>
<keyword evidence="1" id="KW-0812">Transmembrane</keyword>
<accession>A0A6I1MMK6</accession>
<dbReference type="InterPro" id="IPR008964">
    <property type="entry name" value="Invasin/intimin_cell_adhesion"/>
</dbReference>
<evidence type="ECO:0000313" key="2">
    <source>
        <dbReference type="EMBL" id="MPQ44726.1"/>
    </source>
</evidence>